<evidence type="ECO:0000313" key="2">
    <source>
        <dbReference type="EMBL" id="ASY63257.1"/>
    </source>
</evidence>
<dbReference type="Pfam" id="PF00903">
    <property type="entry name" value="Glyoxalase"/>
    <property type="match status" value="1"/>
</dbReference>
<proteinExistence type="predicted"/>
<dbReference type="PANTHER" id="PTHR34109:SF1">
    <property type="entry name" value="VOC DOMAIN-CONTAINING PROTEIN"/>
    <property type="match status" value="1"/>
</dbReference>
<evidence type="ECO:0000259" key="1">
    <source>
        <dbReference type="PROSITE" id="PS51819"/>
    </source>
</evidence>
<dbReference type="Gene3D" id="3.30.720.110">
    <property type="match status" value="1"/>
</dbReference>
<dbReference type="InterPro" id="IPR004360">
    <property type="entry name" value="Glyas_Fos-R_dOase_dom"/>
</dbReference>
<dbReference type="RefSeq" id="WP_034858333.1">
    <property type="nucleotide sequence ID" value="NZ_AJQT01000105.1"/>
</dbReference>
<organism evidence="2 3">
    <name type="scientific">Sinorhizobium sojae CCBAU 05684</name>
    <dbReference type="NCBI Taxonomy" id="716928"/>
    <lineage>
        <taxon>Bacteria</taxon>
        <taxon>Pseudomonadati</taxon>
        <taxon>Pseudomonadota</taxon>
        <taxon>Alphaproteobacteria</taxon>
        <taxon>Hyphomicrobiales</taxon>
        <taxon>Rhizobiaceae</taxon>
        <taxon>Sinorhizobium/Ensifer group</taxon>
        <taxon>Sinorhizobium</taxon>
    </lineage>
</organism>
<dbReference type="InterPro" id="IPR029068">
    <property type="entry name" value="Glyas_Bleomycin-R_OHBP_Dase"/>
</dbReference>
<keyword evidence="3" id="KW-1185">Reference proteome</keyword>
<dbReference type="OrthoDB" id="9791602at2"/>
<dbReference type="AlphaFoldDB" id="A0A249PC19"/>
<name>A0A249PC19_9HYPH</name>
<dbReference type="PANTHER" id="PTHR34109">
    <property type="entry name" value="BNAUNNG04460D PROTEIN-RELATED"/>
    <property type="match status" value="1"/>
</dbReference>
<evidence type="ECO:0000313" key="3">
    <source>
        <dbReference type="Proteomes" id="UP000217211"/>
    </source>
</evidence>
<dbReference type="InterPro" id="IPR037523">
    <property type="entry name" value="VOC_core"/>
</dbReference>
<dbReference type="Gene3D" id="3.30.720.120">
    <property type="match status" value="1"/>
</dbReference>
<dbReference type="KEGG" id="esj:SJ05684_c18150"/>
<feature type="domain" description="VOC" evidence="1">
    <location>
        <begin position="9"/>
        <end position="130"/>
    </location>
</feature>
<protein>
    <submittedName>
        <fullName evidence="2">Glyoxalase family protein</fullName>
    </submittedName>
</protein>
<dbReference type="eggNOG" id="COG2764">
    <property type="taxonomic scope" value="Bacteria"/>
</dbReference>
<dbReference type="SUPFAM" id="SSF54593">
    <property type="entry name" value="Glyoxalase/Bleomycin resistance protein/Dihydroxybiphenyl dioxygenase"/>
    <property type="match status" value="1"/>
</dbReference>
<accession>A0A249PC19</accession>
<dbReference type="PROSITE" id="PS51819">
    <property type="entry name" value="VOC"/>
    <property type="match status" value="1"/>
</dbReference>
<dbReference type="STRING" id="716928.GCA_000261485_04649"/>
<dbReference type="Proteomes" id="UP000217211">
    <property type="component" value="Chromosome"/>
</dbReference>
<dbReference type="EMBL" id="CP023067">
    <property type="protein sequence ID" value="ASY63257.1"/>
    <property type="molecule type" value="Genomic_DNA"/>
</dbReference>
<reference evidence="2 3" key="1">
    <citation type="submission" date="2017-08" db="EMBL/GenBank/DDBJ databases">
        <title>Multipartite genome sequences of Sinorhizobium species nodulating soybeans.</title>
        <authorList>
            <person name="Tian C.F."/>
        </authorList>
    </citation>
    <scope>NUCLEOTIDE SEQUENCE [LARGE SCALE GENOMIC DNA]</scope>
    <source>
        <strain evidence="2 3">CCBAU 05684</strain>
    </source>
</reference>
<sequence length="136" mass="14922">MADKAKIGAPNIFPCLRYDDAPEAIEWLNKAFGFEKQFVVPGENNTVAHAQLRLGPGMMMTGSGGKPDPTNPWATERFGIYVVVPDIEAHYARANAAGAKIERVLADTEYGSREYSARDCDGNLWSFGTYDPYAEA</sequence>
<gene>
    <name evidence="2" type="ORF">SJ05684_c18150</name>
</gene>